<accession>A0A9D1LC45</accession>
<dbReference type="AlphaFoldDB" id="A0A9D1LC45"/>
<proteinExistence type="inferred from homology"/>
<comment type="similarity">
    <text evidence="1">Belongs to the Gfo/Idh/MocA family.</text>
</comment>
<dbReference type="InterPro" id="IPR051450">
    <property type="entry name" value="Gfo/Idh/MocA_Oxidoreductases"/>
</dbReference>
<comment type="caution">
    <text evidence="4">The sequence shown here is derived from an EMBL/GenBank/DDBJ whole genome shotgun (WGS) entry which is preliminary data.</text>
</comment>
<evidence type="ECO:0000259" key="3">
    <source>
        <dbReference type="Pfam" id="PF02894"/>
    </source>
</evidence>
<name>A0A9D1LC45_9FIRM</name>
<evidence type="ECO:0000313" key="4">
    <source>
        <dbReference type="EMBL" id="HIU35143.1"/>
    </source>
</evidence>
<dbReference type="EMBL" id="DVMW01000008">
    <property type="protein sequence ID" value="HIU35143.1"/>
    <property type="molecule type" value="Genomic_DNA"/>
</dbReference>
<sequence>MAKGPITAVIVGAGHRAIIYAKLALQKPELLKIVGVADPDPIRRRKTRELFGFPEENCFADAQSLAAVPKLADAVINGTMDQQHVETAIPLLEKGYDMLLEKPFATNEAEMRRLVDCVRKNGNKVMICHVLRYTPFYLSIKERVAKGEIGDIINIQMNEHVSYHHLSTSYVRGKWANSDECHTSMLLAKCCHDIDLMMWMMAETKPVAVCSFGSKFQFKPENAPKQAGTRCLVDCPLVETCRYSAKRLYLDQPERWAFYIWDKLEGIDNPTEEDRVNLLKGDSNYGRCIYKCNNNVVDHQSVLVNFASGATGTHNMVGGASKSERRIHLIGTLGEIYGDFEESKFYVSKIHPTKTDEKIVEEVDLHVFGDMVGAYGGHGGGDERLAEDFVNFLQGGETSLACTSIFDSVAGHLCVYLADRSREENGAPQKVVL</sequence>
<organism evidence="4 5">
    <name type="scientific">Candidatus Fimenecus excrementigallinarum</name>
    <dbReference type="NCBI Taxonomy" id="2840816"/>
    <lineage>
        <taxon>Bacteria</taxon>
        <taxon>Bacillati</taxon>
        <taxon>Bacillota</taxon>
        <taxon>Clostridia</taxon>
        <taxon>Candidatus Fimenecus</taxon>
    </lineage>
</organism>
<dbReference type="Gene3D" id="3.30.360.10">
    <property type="entry name" value="Dihydrodipicolinate Reductase, domain 2"/>
    <property type="match status" value="1"/>
</dbReference>
<reference evidence="4" key="1">
    <citation type="submission" date="2020-10" db="EMBL/GenBank/DDBJ databases">
        <authorList>
            <person name="Gilroy R."/>
        </authorList>
    </citation>
    <scope>NUCLEOTIDE SEQUENCE</scope>
    <source>
        <strain evidence="4">ChiGjej1B1-19959</strain>
    </source>
</reference>
<dbReference type="PANTHER" id="PTHR43377">
    <property type="entry name" value="BILIVERDIN REDUCTASE A"/>
    <property type="match status" value="1"/>
</dbReference>
<evidence type="ECO:0000313" key="5">
    <source>
        <dbReference type="Proteomes" id="UP000824071"/>
    </source>
</evidence>
<dbReference type="PANTHER" id="PTHR43377:SF2">
    <property type="entry name" value="BINDING ROSSMANN FOLD OXIDOREDUCTASE, PUTATIVE (AFU_ORTHOLOGUE AFUA_4G00560)-RELATED"/>
    <property type="match status" value="1"/>
</dbReference>
<dbReference type="Pfam" id="PF02894">
    <property type="entry name" value="GFO_IDH_MocA_C"/>
    <property type="match status" value="1"/>
</dbReference>
<protein>
    <submittedName>
        <fullName evidence="4">Gfo/Idh/MocA family oxidoreductase</fullName>
    </submittedName>
</protein>
<evidence type="ECO:0000259" key="2">
    <source>
        <dbReference type="Pfam" id="PF01408"/>
    </source>
</evidence>
<dbReference type="InterPro" id="IPR036291">
    <property type="entry name" value="NAD(P)-bd_dom_sf"/>
</dbReference>
<dbReference type="GO" id="GO:0000166">
    <property type="term" value="F:nucleotide binding"/>
    <property type="evidence" value="ECO:0007669"/>
    <property type="project" value="InterPro"/>
</dbReference>
<dbReference type="InterPro" id="IPR000683">
    <property type="entry name" value="Gfo/Idh/MocA-like_OxRdtase_N"/>
</dbReference>
<dbReference type="Pfam" id="PF01408">
    <property type="entry name" value="GFO_IDH_MocA"/>
    <property type="match status" value="1"/>
</dbReference>
<evidence type="ECO:0000256" key="1">
    <source>
        <dbReference type="ARBA" id="ARBA00010928"/>
    </source>
</evidence>
<gene>
    <name evidence="4" type="ORF">IAC53_00855</name>
</gene>
<feature type="domain" description="Gfo/Idh/MocA-like oxidoreductase N-terminal" evidence="2">
    <location>
        <begin position="7"/>
        <end position="127"/>
    </location>
</feature>
<feature type="domain" description="Gfo/Idh/MocA-like oxidoreductase C-terminal" evidence="3">
    <location>
        <begin position="141"/>
        <end position="399"/>
    </location>
</feature>
<dbReference type="Gene3D" id="3.40.50.720">
    <property type="entry name" value="NAD(P)-binding Rossmann-like Domain"/>
    <property type="match status" value="1"/>
</dbReference>
<dbReference type="InterPro" id="IPR004104">
    <property type="entry name" value="Gfo/Idh/MocA-like_OxRdtase_C"/>
</dbReference>
<reference evidence="4" key="2">
    <citation type="journal article" date="2021" name="PeerJ">
        <title>Extensive microbial diversity within the chicken gut microbiome revealed by metagenomics and culture.</title>
        <authorList>
            <person name="Gilroy R."/>
            <person name="Ravi A."/>
            <person name="Getino M."/>
            <person name="Pursley I."/>
            <person name="Horton D.L."/>
            <person name="Alikhan N.F."/>
            <person name="Baker D."/>
            <person name="Gharbi K."/>
            <person name="Hall N."/>
            <person name="Watson M."/>
            <person name="Adriaenssens E.M."/>
            <person name="Foster-Nyarko E."/>
            <person name="Jarju S."/>
            <person name="Secka A."/>
            <person name="Antonio M."/>
            <person name="Oren A."/>
            <person name="Chaudhuri R.R."/>
            <person name="La Ragione R."/>
            <person name="Hildebrand F."/>
            <person name="Pallen M.J."/>
        </authorList>
    </citation>
    <scope>NUCLEOTIDE SEQUENCE</scope>
    <source>
        <strain evidence="4">ChiGjej1B1-19959</strain>
    </source>
</reference>
<dbReference type="Proteomes" id="UP000824071">
    <property type="component" value="Unassembled WGS sequence"/>
</dbReference>
<dbReference type="SUPFAM" id="SSF51735">
    <property type="entry name" value="NAD(P)-binding Rossmann-fold domains"/>
    <property type="match status" value="1"/>
</dbReference>
<dbReference type="SUPFAM" id="SSF55347">
    <property type="entry name" value="Glyceraldehyde-3-phosphate dehydrogenase-like, C-terminal domain"/>
    <property type="match status" value="1"/>
</dbReference>